<organism evidence="4 5">
    <name type="scientific">Conyzicola nivalis</name>
    <dbReference type="NCBI Taxonomy" id="1477021"/>
    <lineage>
        <taxon>Bacteria</taxon>
        <taxon>Bacillati</taxon>
        <taxon>Actinomycetota</taxon>
        <taxon>Actinomycetes</taxon>
        <taxon>Micrococcales</taxon>
        <taxon>Microbacteriaceae</taxon>
        <taxon>Conyzicola</taxon>
    </lineage>
</organism>
<name>A0A916SKY2_9MICO</name>
<dbReference type="PANTHER" id="PTHR30055">
    <property type="entry name" value="HTH-TYPE TRANSCRIPTIONAL REGULATOR RUTR"/>
    <property type="match status" value="1"/>
</dbReference>
<protein>
    <recommendedName>
        <fullName evidence="3">HTH tetR-type domain-containing protein</fullName>
    </recommendedName>
</protein>
<dbReference type="InterPro" id="IPR050109">
    <property type="entry name" value="HTH-type_TetR-like_transc_reg"/>
</dbReference>
<dbReference type="Gene3D" id="1.10.357.10">
    <property type="entry name" value="Tetracycline Repressor, domain 2"/>
    <property type="match status" value="1"/>
</dbReference>
<gene>
    <name evidence="4" type="ORF">GCM10010979_16520</name>
</gene>
<dbReference type="Proteomes" id="UP000606922">
    <property type="component" value="Unassembled WGS sequence"/>
</dbReference>
<accession>A0A916SKY2</accession>
<dbReference type="GO" id="GO:0000976">
    <property type="term" value="F:transcription cis-regulatory region binding"/>
    <property type="evidence" value="ECO:0007669"/>
    <property type="project" value="TreeGrafter"/>
</dbReference>
<keyword evidence="1 2" id="KW-0238">DNA-binding</keyword>
<feature type="DNA-binding region" description="H-T-H motif" evidence="2">
    <location>
        <begin position="39"/>
        <end position="58"/>
    </location>
</feature>
<dbReference type="GO" id="GO:0003700">
    <property type="term" value="F:DNA-binding transcription factor activity"/>
    <property type="evidence" value="ECO:0007669"/>
    <property type="project" value="TreeGrafter"/>
</dbReference>
<feature type="domain" description="HTH tetR-type" evidence="3">
    <location>
        <begin position="16"/>
        <end position="76"/>
    </location>
</feature>
<evidence type="ECO:0000313" key="5">
    <source>
        <dbReference type="Proteomes" id="UP000606922"/>
    </source>
</evidence>
<evidence type="ECO:0000256" key="1">
    <source>
        <dbReference type="ARBA" id="ARBA00023125"/>
    </source>
</evidence>
<dbReference type="InterPro" id="IPR001647">
    <property type="entry name" value="HTH_TetR"/>
</dbReference>
<evidence type="ECO:0000313" key="4">
    <source>
        <dbReference type="EMBL" id="GGB02581.1"/>
    </source>
</evidence>
<comment type="caution">
    <text evidence="4">The sequence shown here is derived from an EMBL/GenBank/DDBJ whole genome shotgun (WGS) entry which is preliminary data.</text>
</comment>
<dbReference type="InterPro" id="IPR036271">
    <property type="entry name" value="Tet_transcr_reg_TetR-rel_C_sf"/>
</dbReference>
<reference evidence="4" key="1">
    <citation type="journal article" date="2014" name="Int. J. Syst. Evol. Microbiol.">
        <title>Complete genome sequence of Corynebacterium casei LMG S-19264T (=DSM 44701T), isolated from a smear-ripened cheese.</title>
        <authorList>
            <consortium name="US DOE Joint Genome Institute (JGI-PGF)"/>
            <person name="Walter F."/>
            <person name="Albersmeier A."/>
            <person name="Kalinowski J."/>
            <person name="Ruckert C."/>
        </authorList>
    </citation>
    <scope>NUCLEOTIDE SEQUENCE</scope>
    <source>
        <strain evidence="4">CGMCC 1.12813</strain>
    </source>
</reference>
<evidence type="ECO:0000256" key="2">
    <source>
        <dbReference type="PROSITE-ProRule" id="PRU00335"/>
    </source>
</evidence>
<dbReference type="SUPFAM" id="SSF46689">
    <property type="entry name" value="Homeodomain-like"/>
    <property type="match status" value="1"/>
</dbReference>
<dbReference type="PANTHER" id="PTHR30055:SF235">
    <property type="entry name" value="TRANSCRIPTIONAL REGULATORY PROTEIN"/>
    <property type="match status" value="1"/>
</dbReference>
<dbReference type="PRINTS" id="PR00455">
    <property type="entry name" value="HTHTETR"/>
</dbReference>
<dbReference type="EMBL" id="BMGB01000001">
    <property type="protein sequence ID" value="GGB02581.1"/>
    <property type="molecule type" value="Genomic_DNA"/>
</dbReference>
<proteinExistence type="predicted"/>
<reference evidence="4" key="2">
    <citation type="submission" date="2020-09" db="EMBL/GenBank/DDBJ databases">
        <authorList>
            <person name="Sun Q."/>
            <person name="Zhou Y."/>
        </authorList>
    </citation>
    <scope>NUCLEOTIDE SEQUENCE</scope>
    <source>
        <strain evidence="4">CGMCC 1.12813</strain>
    </source>
</reference>
<dbReference type="Pfam" id="PF17920">
    <property type="entry name" value="TetR_C_16"/>
    <property type="match status" value="1"/>
</dbReference>
<dbReference type="AlphaFoldDB" id="A0A916SKY2"/>
<dbReference type="InterPro" id="IPR041678">
    <property type="entry name" value="TetR_C_16"/>
</dbReference>
<dbReference type="PROSITE" id="PS50977">
    <property type="entry name" value="HTH_TETR_2"/>
    <property type="match status" value="1"/>
</dbReference>
<keyword evidence="5" id="KW-1185">Reference proteome</keyword>
<dbReference type="InterPro" id="IPR009057">
    <property type="entry name" value="Homeodomain-like_sf"/>
</dbReference>
<dbReference type="SUPFAM" id="SSF48498">
    <property type="entry name" value="Tetracyclin repressor-like, C-terminal domain"/>
    <property type="match status" value="1"/>
</dbReference>
<dbReference type="RefSeq" id="WP_188510163.1">
    <property type="nucleotide sequence ID" value="NZ_BMGB01000001.1"/>
</dbReference>
<sequence length="209" mass="22253">MVIDAGGKTGRRPGGSSSRDAILDAARTLFTLHGYKGATVRAIAGAAGADPALIRHFFGDKDGLFAAAMALPADATQEILDVFTAPDDQWGERLTWAYLGLWERPETAAPLRATLVSAFTNDQALDHFREFLVATMLEPASRKLPPGEPELRLTVAISHLIGVALSRHLLKAPPIERQSLANLVALVAPSIQGYLTGPLPIREGSLPAT</sequence>
<dbReference type="Pfam" id="PF00440">
    <property type="entry name" value="TetR_N"/>
    <property type="match status" value="1"/>
</dbReference>
<dbReference type="Gene3D" id="1.10.10.60">
    <property type="entry name" value="Homeodomain-like"/>
    <property type="match status" value="1"/>
</dbReference>
<evidence type="ECO:0000259" key="3">
    <source>
        <dbReference type="PROSITE" id="PS50977"/>
    </source>
</evidence>